<organism evidence="2 3">
    <name type="scientific">Kushneria aurantia</name>
    <dbReference type="NCBI Taxonomy" id="504092"/>
    <lineage>
        <taxon>Bacteria</taxon>
        <taxon>Pseudomonadati</taxon>
        <taxon>Pseudomonadota</taxon>
        <taxon>Gammaproteobacteria</taxon>
        <taxon>Oceanospirillales</taxon>
        <taxon>Halomonadaceae</taxon>
        <taxon>Kushneria</taxon>
    </lineage>
</organism>
<evidence type="ECO:0000313" key="2">
    <source>
        <dbReference type="EMBL" id="MFC0267979.1"/>
    </source>
</evidence>
<protein>
    <submittedName>
        <fullName evidence="2">Uncharacterized protein</fullName>
    </submittedName>
</protein>
<sequence length="118" mass="13471">MTIFLVTFTVCLLIIGLMVLALVLSRTPRFRTSEQDLLTLLDDALARRLSEQRWHTLVGYPIRHDPVLENVRRRCQMIMDEHGRPWQAAQGGALFSAAGMEEIAALRQYLYARSTLQG</sequence>
<name>A0ABV6G2V2_9GAMM</name>
<comment type="caution">
    <text evidence="2">The sequence shown here is derived from an EMBL/GenBank/DDBJ whole genome shotgun (WGS) entry which is preliminary data.</text>
</comment>
<dbReference type="RefSeq" id="WP_019950915.1">
    <property type="nucleotide sequence ID" value="NZ_JBHLVX010000032.1"/>
</dbReference>
<gene>
    <name evidence="2" type="ORF">ACFFHW_08280</name>
</gene>
<keyword evidence="1" id="KW-1133">Transmembrane helix</keyword>
<accession>A0ABV6G2V2</accession>
<feature type="transmembrane region" description="Helical" evidence="1">
    <location>
        <begin position="6"/>
        <end position="24"/>
    </location>
</feature>
<evidence type="ECO:0000256" key="1">
    <source>
        <dbReference type="SAM" id="Phobius"/>
    </source>
</evidence>
<keyword evidence="3" id="KW-1185">Reference proteome</keyword>
<keyword evidence="1" id="KW-0472">Membrane</keyword>
<keyword evidence="1" id="KW-0812">Transmembrane</keyword>
<proteinExistence type="predicted"/>
<reference evidence="2 3" key="1">
    <citation type="submission" date="2024-09" db="EMBL/GenBank/DDBJ databases">
        <authorList>
            <person name="Sun Q."/>
            <person name="Mori K."/>
        </authorList>
    </citation>
    <scope>NUCLEOTIDE SEQUENCE [LARGE SCALE GENOMIC DNA]</scope>
    <source>
        <strain evidence="2 3">CCM 7415</strain>
    </source>
</reference>
<evidence type="ECO:0000313" key="3">
    <source>
        <dbReference type="Proteomes" id="UP001589814"/>
    </source>
</evidence>
<dbReference type="Proteomes" id="UP001589814">
    <property type="component" value="Unassembled WGS sequence"/>
</dbReference>
<dbReference type="EMBL" id="JBHLVX010000032">
    <property type="protein sequence ID" value="MFC0267979.1"/>
    <property type="molecule type" value="Genomic_DNA"/>
</dbReference>